<feature type="transmembrane region" description="Helical" evidence="12">
    <location>
        <begin position="28"/>
        <end position="51"/>
    </location>
</feature>
<accession>A0A6P8P9S4</accession>
<evidence type="ECO:0000256" key="10">
    <source>
        <dbReference type="ARBA" id="ARBA00023224"/>
    </source>
</evidence>
<evidence type="ECO:0000256" key="11">
    <source>
        <dbReference type="RuleBase" id="RU000688"/>
    </source>
</evidence>
<feature type="transmembrane region" description="Helical" evidence="12">
    <location>
        <begin position="95"/>
        <end position="123"/>
    </location>
</feature>
<feature type="transmembrane region" description="Helical" evidence="12">
    <location>
        <begin position="514"/>
        <end position="542"/>
    </location>
</feature>
<keyword evidence="14" id="KW-1185">Reference proteome</keyword>
<evidence type="ECO:0000256" key="3">
    <source>
        <dbReference type="ARBA" id="ARBA00022606"/>
    </source>
</evidence>
<dbReference type="InParanoid" id="A0A6P8P9S4"/>
<dbReference type="GO" id="GO:0005886">
    <property type="term" value="C:plasma membrane"/>
    <property type="evidence" value="ECO:0007669"/>
    <property type="project" value="UniProtKB-SubCell"/>
</dbReference>
<comment type="similarity">
    <text evidence="11">Belongs to the G-protein coupled receptor 1 family.</text>
</comment>
<dbReference type="PROSITE" id="PS00237">
    <property type="entry name" value="G_PROTEIN_RECEP_F1_1"/>
    <property type="match status" value="2"/>
</dbReference>
<dbReference type="GO" id="GO:0004984">
    <property type="term" value="F:olfactory receptor activity"/>
    <property type="evidence" value="ECO:0007669"/>
    <property type="project" value="InterPro"/>
</dbReference>
<dbReference type="Gene3D" id="1.20.1070.10">
    <property type="entry name" value="Rhodopsin 7-helix transmembrane proteins"/>
    <property type="match status" value="2"/>
</dbReference>
<feature type="domain" description="G-protein coupled receptors family 1 profile" evidence="13">
    <location>
        <begin position="44"/>
        <end position="293"/>
    </location>
</feature>
<feature type="transmembrane region" description="Helical" evidence="12">
    <location>
        <begin position="417"/>
        <end position="436"/>
    </location>
</feature>
<gene>
    <name evidence="15" type="primary">LOC117350363</name>
</gene>
<dbReference type="GeneID" id="117350363"/>
<keyword evidence="3" id="KW-0716">Sensory transduction</keyword>
<dbReference type="PROSITE" id="PS50262">
    <property type="entry name" value="G_PROTEIN_RECEP_F1_2"/>
    <property type="match status" value="2"/>
</dbReference>
<dbReference type="KEGG" id="gsh:117350363"/>
<dbReference type="InterPro" id="IPR017452">
    <property type="entry name" value="GPCR_Rhodpsn_7TM"/>
</dbReference>
<feature type="transmembrane region" description="Helical" evidence="12">
    <location>
        <begin position="276"/>
        <end position="295"/>
    </location>
</feature>
<dbReference type="InterPro" id="IPR000276">
    <property type="entry name" value="GPCR_Rhodpsn"/>
</dbReference>
<evidence type="ECO:0000313" key="15">
    <source>
        <dbReference type="RefSeq" id="XP_033780524.1"/>
    </source>
</evidence>
<dbReference type="GO" id="GO:0004930">
    <property type="term" value="F:G protein-coupled receptor activity"/>
    <property type="evidence" value="ECO:0007669"/>
    <property type="project" value="UniProtKB-KW"/>
</dbReference>
<keyword evidence="6 12" id="KW-1133">Transmembrane helix</keyword>
<evidence type="ECO:0000256" key="2">
    <source>
        <dbReference type="ARBA" id="ARBA00022475"/>
    </source>
</evidence>
<evidence type="ECO:0000256" key="9">
    <source>
        <dbReference type="ARBA" id="ARBA00023170"/>
    </source>
</evidence>
<dbReference type="InterPro" id="IPR050516">
    <property type="entry name" value="Olfactory_GPCR"/>
</dbReference>
<reference evidence="15" key="1">
    <citation type="submission" date="2025-08" db="UniProtKB">
        <authorList>
            <consortium name="RefSeq"/>
        </authorList>
    </citation>
    <scope>IDENTIFICATION</scope>
</reference>
<keyword evidence="4 11" id="KW-0812">Transmembrane</keyword>
<dbReference type="Pfam" id="PF13853">
    <property type="entry name" value="7tm_4"/>
    <property type="match status" value="2"/>
</dbReference>
<evidence type="ECO:0000259" key="13">
    <source>
        <dbReference type="PROSITE" id="PS50262"/>
    </source>
</evidence>
<keyword evidence="9 11" id="KW-0675">Receptor</keyword>
<feature type="transmembrane region" description="Helical" evidence="12">
    <location>
        <begin position="143"/>
        <end position="171"/>
    </location>
</feature>
<dbReference type="Proteomes" id="UP000515159">
    <property type="component" value="Chromosome 16"/>
</dbReference>
<evidence type="ECO:0000256" key="6">
    <source>
        <dbReference type="ARBA" id="ARBA00022989"/>
    </source>
</evidence>
<keyword evidence="2" id="KW-1003">Cell membrane</keyword>
<dbReference type="PRINTS" id="PR00245">
    <property type="entry name" value="OLFACTORYR"/>
</dbReference>
<dbReference type="InterPro" id="IPR000725">
    <property type="entry name" value="Olfact_rcpt"/>
</dbReference>
<feature type="transmembrane region" description="Helical" evidence="12">
    <location>
        <begin position="554"/>
        <end position="577"/>
    </location>
</feature>
<evidence type="ECO:0000256" key="12">
    <source>
        <dbReference type="SAM" id="Phobius"/>
    </source>
</evidence>
<keyword evidence="10 11" id="KW-0807">Transducer</keyword>
<dbReference type="PRINTS" id="PR00237">
    <property type="entry name" value="GPCRRHODOPSN"/>
</dbReference>
<feature type="transmembrane region" description="Helical" evidence="12">
    <location>
        <begin position="341"/>
        <end position="364"/>
    </location>
</feature>
<dbReference type="AlphaFoldDB" id="A0A6P8P9S4"/>
<evidence type="ECO:0000256" key="4">
    <source>
        <dbReference type="ARBA" id="ARBA00022692"/>
    </source>
</evidence>
<sequence length="623" mass="69413">MDRLDMENTTTVTEFLILGLSDNPKLQLALFLVFLLIYLTTLLGNLLIIIMTCVDPHLHTPMYFFLSNLSLTDICCTSNIVPKLLWILLSGNKTISYAGCIVQLYFFMDAITIEIFFLTAMAYDRYVAICHPLHYALLMNQRLCVQLTAASWIIGTLPSGTILVSVAHLSFCKSNKINHFFCDLMPLLKLSCTDIVNTQIIILVSIALIPVPAFLVTLISYIYIISAILRIRSAEGKRKAFSTCSSHLTVISVYYVSLLCIYMRPTSSYSQGQGKILSVLYTAVTPLLNPIIYSLRNKEVKNAFWKVIGRTRMITPGDAENITVVTEFIILGLSDNPDVQLPLFVVFLVIYLITLLGNLAIMVVTCADPRLHNPMYFFLSNLSFTDICCISNIVPKLLAIFLAGAKTVSYAGCVTQLFFFMGFTCTECFLLTAMAYDRYVAVCHPLHYLLIMNQKVCVLLAAASWTSGFLTSVTIMASVICLSFCASNEIDHIFCELMPLLKLSCTNTVSAETVLFIAAALTSVPASLVTFTSYTYIISAILRIRSAQGKRKAFSTCSSHLAVVSVFYVSIFCVYLRPNSTYSLQEGKIFSVVYTTITPMLNPLIYSLRNKEVKNALRKVLGR</sequence>
<keyword evidence="7 11" id="KW-0297">G-protein coupled receptor</keyword>
<evidence type="ECO:0000256" key="5">
    <source>
        <dbReference type="ARBA" id="ARBA00022725"/>
    </source>
</evidence>
<dbReference type="OrthoDB" id="5964498at2759"/>
<proteinExistence type="inferred from homology"/>
<keyword evidence="5" id="KW-0552">Olfaction</keyword>
<organism evidence="14 15">
    <name type="scientific">Geotrypetes seraphini</name>
    <name type="common">Gaboon caecilian</name>
    <name type="synonym">Caecilia seraphini</name>
    <dbReference type="NCBI Taxonomy" id="260995"/>
    <lineage>
        <taxon>Eukaryota</taxon>
        <taxon>Metazoa</taxon>
        <taxon>Chordata</taxon>
        <taxon>Craniata</taxon>
        <taxon>Vertebrata</taxon>
        <taxon>Euteleostomi</taxon>
        <taxon>Amphibia</taxon>
        <taxon>Gymnophiona</taxon>
        <taxon>Geotrypetes</taxon>
    </lineage>
</organism>
<dbReference type="FunFam" id="1.20.1070.10:FF:000001">
    <property type="entry name" value="Olfactory receptor"/>
    <property type="match status" value="2"/>
</dbReference>
<evidence type="ECO:0000256" key="1">
    <source>
        <dbReference type="ARBA" id="ARBA00004651"/>
    </source>
</evidence>
<feature type="transmembrane region" description="Helical" evidence="12">
    <location>
        <begin position="589"/>
        <end position="608"/>
    </location>
</feature>
<dbReference type="CDD" id="cd13954">
    <property type="entry name" value="7tmA_OR"/>
    <property type="match status" value="2"/>
</dbReference>
<name>A0A6P8P9S4_GEOSA</name>
<dbReference type="PANTHER" id="PTHR26452">
    <property type="entry name" value="OLFACTORY RECEPTOR"/>
    <property type="match status" value="1"/>
</dbReference>
<feature type="transmembrane region" description="Helical" evidence="12">
    <location>
        <begin position="200"/>
        <end position="224"/>
    </location>
</feature>
<protein>
    <submittedName>
        <fullName evidence="15">Olfactory receptor 1G1-like</fullName>
    </submittedName>
</protein>
<keyword evidence="8 12" id="KW-0472">Membrane</keyword>
<feature type="transmembrane region" description="Helical" evidence="12">
    <location>
        <begin position="245"/>
        <end position="264"/>
    </location>
</feature>
<evidence type="ECO:0000313" key="14">
    <source>
        <dbReference type="Proteomes" id="UP000515159"/>
    </source>
</evidence>
<dbReference type="SUPFAM" id="SSF81321">
    <property type="entry name" value="Family A G protein-coupled receptor-like"/>
    <property type="match status" value="2"/>
</dbReference>
<comment type="subcellular location">
    <subcellularLocation>
        <location evidence="1">Cell membrane</location>
        <topology evidence="1">Multi-pass membrane protein</topology>
    </subcellularLocation>
</comment>
<evidence type="ECO:0000256" key="8">
    <source>
        <dbReference type="ARBA" id="ARBA00023136"/>
    </source>
</evidence>
<feature type="domain" description="G-protein coupled receptors family 1 profile" evidence="13">
    <location>
        <begin position="357"/>
        <end position="606"/>
    </location>
</feature>
<dbReference type="RefSeq" id="XP_033780524.1">
    <property type="nucleotide sequence ID" value="XM_033924633.1"/>
</dbReference>
<evidence type="ECO:0000256" key="7">
    <source>
        <dbReference type="ARBA" id="ARBA00023040"/>
    </source>
</evidence>